<feature type="modified residue" description="4-aspartylphosphate" evidence="2">
    <location>
        <position position="72"/>
    </location>
</feature>
<evidence type="ECO:0000313" key="5">
    <source>
        <dbReference type="Proteomes" id="UP000179214"/>
    </source>
</evidence>
<dbReference type="InterPro" id="IPR011006">
    <property type="entry name" value="CheY-like_superfamily"/>
</dbReference>
<dbReference type="PANTHER" id="PTHR44591:SF3">
    <property type="entry name" value="RESPONSE REGULATORY DOMAIN-CONTAINING PROTEIN"/>
    <property type="match status" value="1"/>
</dbReference>
<dbReference type="Pfam" id="PF00072">
    <property type="entry name" value="Response_reg"/>
    <property type="match status" value="1"/>
</dbReference>
<dbReference type="PROSITE" id="PS50110">
    <property type="entry name" value="RESPONSE_REGULATORY"/>
    <property type="match status" value="1"/>
</dbReference>
<evidence type="ECO:0000256" key="1">
    <source>
        <dbReference type="ARBA" id="ARBA00022553"/>
    </source>
</evidence>
<evidence type="ECO:0000259" key="3">
    <source>
        <dbReference type="PROSITE" id="PS50110"/>
    </source>
</evidence>
<dbReference type="Gene3D" id="3.40.50.2300">
    <property type="match status" value="1"/>
</dbReference>
<name>A0A1G2I6Y3_9BACT</name>
<accession>A0A1G2I6Y3</accession>
<gene>
    <name evidence="4" type="ORF">A3F47_01435</name>
</gene>
<dbReference type="PANTHER" id="PTHR44591">
    <property type="entry name" value="STRESS RESPONSE REGULATOR PROTEIN 1"/>
    <property type="match status" value="1"/>
</dbReference>
<protein>
    <recommendedName>
        <fullName evidence="3">Response regulatory domain-containing protein</fullName>
    </recommendedName>
</protein>
<feature type="domain" description="Response regulatory" evidence="3">
    <location>
        <begin position="17"/>
        <end position="139"/>
    </location>
</feature>
<dbReference type="InterPro" id="IPR050595">
    <property type="entry name" value="Bact_response_regulator"/>
</dbReference>
<evidence type="ECO:0000313" key="4">
    <source>
        <dbReference type="EMBL" id="OGZ70586.1"/>
    </source>
</evidence>
<dbReference type="InterPro" id="IPR001789">
    <property type="entry name" value="Sig_transdc_resp-reg_receiver"/>
</dbReference>
<comment type="caution">
    <text evidence="4">The sequence shown here is derived from an EMBL/GenBank/DDBJ whole genome shotgun (WGS) entry which is preliminary data.</text>
</comment>
<reference evidence="4 5" key="1">
    <citation type="journal article" date="2016" name="Nat. Commun.">
        <title>Thousands of microbial genomes shed light on interconnected biogeochemical processes in an aquifer system.</title>
        <authorList>
            <person name="Anantharaman K."/>
            <person name="Brown C.T."/>
            <person name="Hug L.A."/>
            <person name="Sharon I."/>
            <person name="Castelle C.J."/>
            <person name="Probst A.J."/>
            <person name="Thomas B.C."/>
            <person name="Singh A."/>
            <person name="Wilkins M.J."/>
            <person name="Karaoz U."/>
            <person name="Brodie E.L."/>
            <person name="Williams K.H."/>
            <person name="Hubbard S.S."/>
            <person name="Banfield J.F."/>
        </authorList>
    </citation>
    <scope>NUCLEOTIDE SEQUENCE [LARGE SCALE GENOMIC DNA]</scope>
</reference>
<evidence type="ECO:0000256" key="2">
    <source>
        <dbReference type="PROSITE-ProRule" id="PRU00169"/>
    </source>
</evidence>
<dbReference type="SMART" id="SM00448">
    <property type="entry name" value="REC"/>
    <property type="match status" value="1"/>
</dbReference>
<organism evidence="4 5">
    <name type="scientific">Candidatus Staskawiczbacteria bacterium RIFCSPHIGHO2_12_FULL_38_11</name>
    <dbReference type="NCBI Taxonomy" id="1802209"/>
    <lineage>
        <taxon>Bacteria</taxon>
        <taxon>Candidatus Staskawicziibacteriota</taxon>
    </lineage>
</organism>
<sequence>MDLFYNKSNNMTEKNKKVLLVEDDSAIIDIYRMMIEKAGFDVEVITLGQEVIGRIRDQKDKEPLKPDIVLLDLILPDINGMEVLKTIRTDESTKDIRVFILTNQEESQLTQMGSIKPDKFIIKANITPTQLVELIKKELK</sequence>
<proteinExistence type="predicted"/>
<dbReference type="EMBL" id="MHOV01000007">
    <property type="protein sequence ID" value="OGZ70586.1"/>
    <property type="molecule type" value="Genomic_DNA"/>
</dbReference>
<dbReference type="AlphaFoldDB" id="A0A1G2I6Y3"/>
<dbReference type="Proteomes" id="UP000179214">
    <property type="component" value="Unassembled WGS sequence"/>
</dbReference>
<dbReference type="GO" id="GO:0000160">
    <property type="term" value="P:phosphorelay signal transduction system"/>
    <property type="evidence" value="ECO:0007669"/>
    <property type="project" value="InterPro"/>
</dbReference>
<dbReference type="SUPFAM" id="SSF52172">
    <property type="entry name" value="CheY-like"/>
    <property type="match status" value="1"/>
</dbReference>
<keyword evidence="1 2" id="KW-0597">Phosphoprotein</keyword>